<proteinExistence type="predicted"/>
<accession>A0A433SMK3</accession>
<organism evidence="1 2">
    <name type="scientific">Elysia chlorotica</name>
    <name type="common">Eastern emerald elysia</name>
    <name type="synonym">Sea slug</name>
    <dbReference type="NCBI Taxonomy" id="188477"/>
    <lineage>
        <taxon>Eukaryota</taxon>
        <taxon>Metazoa</taxon>
        <taxon>Spiralia</taxon>
        <taxon>Lophotrochozoa</taxon>
        <taxon>Mollusca</taxon>
        <taxon>Gastropoda</taxon>
        <taxon>Heterobranchia</taxon>
        <taxon>Euthyneura</taxon>
        <taxon>Panpulmonata</taxon>
        <taxon>Sacoglossa</taxon>
        <taxon>Placobranchoidea</taxon>
        <taxon>Plakobranchidae</taxon>
        <taxon>Elysia</taxon>
    </lineage>
</organism>
<evidence type="ECO:0000313" key="1">
    <source>
        <dbReference type="EMBL" id="RUS70419.1"/>
    </source>
</evidence>
<protein>
    <submittedName>
        <fullName evidence="1">Uncharacterized protein</fullName>
    </submittedName>
</protein>
<dbReference type="Proteomes" id="UP000271974">
    <property type="component" value="Unassembled WGS sequence"/>
</dbReference>
<keyword evidence="2" id="KW-1185">Reference proteome</keyword>
<dbReference type="OrthoDB" id="6078889at2759"/>
<gene>
    <name evidence="1" type="ORF">EGW08_021818</name>
</gene>
<dbReference type="AlphaFoldDB" id="A0A433SMK3"/>
<sequence>MQGDSKTATCCQQYQAHSGQMFDWWRHSQDGRIVHTPEVAPPPPPFRPPPLRRDQLCWPMYQVSQFEGLGQEMAANTPTADPEHCEPSKDYWPDTETICVQQCYRKEHVRPPWIPPKNPKNTPCCGSAIPRPHSYTCAGRQKPVQPYLCRP</sequence>
<dbReference type="EMBL" id="RQTK01001413">
    <property type="protein sequence ID" value="RUS70419.1"/>
    <property type="molecule type" value="Genomic_DNA"/>
</dbReference>
<evidence type="ECO:0000313" key="2">
    <source>
        <dbReference type="Proteomes" id="UP000271974"/>
    </source>
</evidence>
<comment type="caution">
    <text evidence="1">The sequence shown here is derived from an EMBL/GenBank/DDBJ whole genome shotgun (WGS) entry which is preliminary data.</text>
</comment>
<reference evidence="1 2" key="1">
    <citation type="submission" date="2019-01" db="EMBL/GenBank/DDBJ databases">
        <title>A draft genome assembly of the solar-powered sea slug Elysia chlorotica.</title>
        <authorList>
            <person name="Cai H."/>
            <person name="Li Q."/>
            <person name="Fang X."/>
            <person name="Li J."/>
            <person name="Curtis N.E."/>
            <person name="Altenburger A."/>
            <person name="Shibata T."/>
            <person name="Feng M."/>
            <person name="Maeda T."/>
            <person name="Schwartz J.A."/>
            <person name="Shigenobu S."/>
            <person name="Lundholm N."/>
            <person name="Nishiyama T."/>
            <person name="Yang H."/>
            <person name="Hasebe M."/>
            <person name="Li S."/>
            <person name="Pierce S.K."/>
            <person name="Wang J."/>
        </authorList>
    </citation>
    <scope>NUCLEOTIDE SEQUENCE [LARGE SCALE GENOMIC DNA]</scope>
    <source>
        <strain evidence="1">EC2010</strain>
        <tissue evidence="1">Whole organism of an adult</tissue>
    </source>
</reference>
<name>A0A433SMK3_ELYCH</name>